<dbReference type="InterPro" id="IPR033753">
    <property type="entry name" value="GCV_H/Fam206"/>
</dbReference>
<comment type="cofactor">
    <cofactor evidence="3">
        <name>(R)-lipoate</name>
        <dbReference type="ChEBI" id="CHEBI:83088"/>
    </cofactor>
    <text evidence="3">Binds 1 lipoyl cofactor covalently.</text>
</comment>
<evidence type="ECO:0000256" key="2">
    <source>
        <dbReference type="ARBA" id="ARBA00022823"/>
    </source>
</evidence>
<evidence type="ECO:0000313" key="7">
    <source>
        <dbReference type="EMBL" id="WWY03439.1"/>
    </source>
</evidence>
<dbReference type="InterPro" id="IPR002930">
    <property type="entry name" value="GCV_H"/>
</dbReference>
<reference evidence="7" key="2">
    <citation type="submission" date="2024-02" db="EMBL/GenBank/DDBJ databases">
        <title>Neisseria leonii sp. nov.</title>
        <authorList>
            <person name="Boutroux M."/>
            <person name="Favre-Rochex S."/>
            <person name="Gorgette O."/>
            <person name="Touak G."/>
            <person name="Muhle E."/>
            <person name="Chesneau O."/>
            <person name="Clermont D."/>
            <person name="Rahi P."/>
        </authorList>
    </citation>
    <scope>NUCLEOTIDE SEQUENCE</scope>
    <source>
        <strain evidence="7">51.81</strain>
    </source>
</reference>
<sequence length="131" mass="13805">MENTMSNIPAELKYVASHEWLRLENDGTVTVGITEHAQELLGDIVFVELPEVGAELAADEQAGVVESVKAASDVYAPIAGEVVAVNDALTAAPETANSDPYGEGWFFKIKPADAADLDGLLSAEQYAAEIG</sequence>
<dbReference type="GO" id="GO:0005960">
    <property type="term" value="C:glycine cleavage complex"/>
    <property type="evidence" value="ECO:0007669"/>
    <property type="project" value="InterPro"/>
</dbReference>
<dbReference type="Proteomes" id="UP001149607">
    <property type="component" value="Chromosome"/>
</dbReference>
<dbReference type="InterPro" id="IPR003016">
    <property type="entry name" value="2-oxoA_DH_lipoyl-BS"/>
</dbReference>
<accession>A0A9X4E7L7</accession>
<protein>
    <recommendedName>
        <fullName evidence="3">Glycine cleavage system H protein</fullName>
    </recommendedName>
</protein>
<reference evidence="6" key="1">
    <citation type="submission" date="2022-10" db="EMBL/GenBank/DDBJ databases">
        <authorList>
            <person name="Boutroux M."/>
        </authorList>
    </citation>
    <scope>NUCLEOTIDE SEQUENCE</scope>
    <source>
        <strain evidence="6">51.81</strain>
    </source>
</reference>
<dbReference type="Gene3D" id="2.40.50.100">
    <property type="match status" value="1"/>
</dbReference>
<evidence type="ECO:0000259" key="5">
    <source>
        <dbReference type="PROSITE" id="PS50968"/>
    </source>
</evidence>
<feature type="domain" description="Lipoyl-binding" evidence="5">
    <location>
        <begin position="28"/>
        <end position="110"/>
    </location>
</feature>
<dbReference type="PANTHER" id="PTHR11715:SF3">
    <property type="entry name" value="GLYCINE CLEAVAGE SYSTEM H PROTEIN-RELATED"/>
    <property type="match status" value="1"/>
</dbReference>
<dbReference type="SUPFAM" id="SSF51230">
    <property type="entry name" value="Single hybrid motif"/>
    <property type="match status" value="1"/>
</dbReference>
<dbReference type="GO" id="GO:0019464">
    <property type="term" value="P:glycine decarboxylation via glycine cleavage system"/>
    <property type="evidence" value="ECO:0007669"/>
    <property type="project" value="UniProtKB-UniRule"/>
</dbReference>
<comment type="function">
    <text evidence="3">The glycine cleavage system catalyzes the degradation of glycine. The H protein shuttles the methylamine group of glycine from the P protein to the T protein.</text>
</comment>
<proteinExistence type="inferred from homology"/>
<feature type="modified residue" description="N6-lipoyllysine" evidence="3 4">
    <location>
        <position position="69"/>
    </location>
</feature>
<dbReference type="PROSITE" id="PS50968">
    <property type="entry name" value="BIOTINYL_LIPOYL"/>
    <property type="match status" value="1"/>
</dbReference>
<dbReference type="RefSeq" id="WP_274584336.1">
    <property type="nucleotide sequence ID" value="NZ_CP145811.1"/>
</dbReference>
<keyword evidence="2 3" id="KW-0450">Lipoyl</keyword>
<name>A0A9X4E7L7_9NEIS</name>
<evidence type="ECO:0000313" key="8">
    <source>
        <dbReference type="Proteomes" id="UP001149607"/>
    </source>
</evidence>
<dbReference type="CDD" id="cd06848">
    <property type="entry name" value="GCS_H"/>
    <property type="match status" value="1"/>
</dbReference>
<dbReference type="PANTHER" id="PTHR11715">
    <property type="entry name" value="GLYCINE CLEAVAGE SYSTEM H PROTEIN"/>
    <property type="match status" value="1"/>
</dbReference>
<dbReference type="AlphaFoldDB" id="A0A9X4E7L7"/>
<comment type="subunit">
    <text evidence="3">The glycine cleavage system is composed of four proteins: P, T, L and H.</text>
</comment>
<dbReference type="Pfam" id="PF01597">
    <property type="entry name" value="GCV_H"/>
    <property type="match status" value="1"/>
</dbReference>
<dbReference type="GO" id="GO:0005829">
    <property type="term" value="C:cytosol"/>
    <property type="evidence" value="ECO:0007669"/>
    <property type="project" value="TreeGrafter"/>
</dbReference>
<evidence type="ECO:0000313" key="6">
    <source>
        <dbReference type="EMBL" id="MDD9327038.1"/>
    </source>
</evidence>
<dbReference type="PROSITE" id="PS00189">
    <property type="entry name" value="LIPOYL"/>
    <property type="match status" value="1"/>
</dbReference>
<gene>
    <name evidence="3 6" type="primary">gcvH</name>
    <name evidence="6" type="ORF">ORY91_000417</name>
    <name evidence="7" type="ORF">V9W64_01455</name>
</gene>
<dbReference type="InterPro" id="IPR017453">
    <property type="entry name" value="GCV_H_sub"/>
</dbReference>
<dbReference type="EMBL" id="JAPQFL010000001">
    <property type="protein sequence ID" value="MDD9327038.1"/>
    <property type="molecule type" value="Genomic_DNA"/>
</dbReference>
<keyword evidence="8" id="KW-1185">Reference proteome</keyword>
<dbReference type="EMBL" id="CP146598">
    <property type="protein sequence ID" value="WWY03439.1"/>
    <property type="molecule type" value="Genomic_DNA"/>
</dbReference>
<evidence type="ECO:0000256" key="4">
    <source>
        <dbReference type="PIRSR" id="PIRSR617453-50"/>
    </source>
</evidence>
<dbReference type="NCBIfam" id="TIGR00527">
    <property type="entry name" value="gcvH"/>
    <property type="match status" value="1"/>
</dbReference>
<dbReference type="GO" id="GO:0009249">
    <property type="term" value="P:protein lipoylation"/>
    <property type="evidence" value="ECO:0007669"/>
    <property type="project" value="TreeGrafter"/>
</dbReference>
<dbReference type="InterPro" id="IPR000089">
    <property type="entry name" value="Biotin_lipoyl"/>
</dbReference>
<comment type="similarity">
    <text evidence="1 3">Belongs to the GcvH family.</text>
</comment>
<evidence type="ECO:0000256" key="1">
    <source>
        <dbReference type="ARBA" id="ARBA00009249"/>
    </source>
</evidence>
<dbReference type="InterPro" id="IPR011053">
    <property type="entry name" value="Single_hybrid_motif"/>
</dbReference>
<dbReference type="HAMAP" id="MF_00272">
    <property type="entry name" value="GcvH"/>
    <property type="match status" value="1"/>
</dbReference>
<evidence type="ECO:0000256" key="3">
    <source>
        <dbReference type="HAMAP-Rule" id="MF_00272"/>
    </source>
</evidence>
<dbReference type="NCBIfam" id="NF002270">
    <property type="entry name" value="PRK01202.1"/>
    <property type="match status" value="1"/>
</dbReference>
<organism evidence="6">
    <name type="scientific">Neisseria leonii</name>
    <dbReference type="NCBI Taxonomy" id="2995413"/>
    <lineage>
        <taxon>Bacteria</taxon>
        <taxon>Pseudomonadati</taxon>
        <taxon>Pseudomonadota</taxon>
        <taxon>Betaproteobacteria</taxon>
        <taxon>Neisseriales</taxon>
        <taxon>Neisseriaceae</taxon>
        <taxon>Neisseria</taxon>
    </lineage>
</organism>